<comment type="similarity">
    <text evidence="3">Belongs to the etk/wzc family.</text>
</comment>
<evidence type="ECO:0000256" key="14">
    <source>
        <dbReference type="ARBA" id="ARBA00023137"/>
    </source>
</evidence>
<dbReference type="RefSeq" id="WP_340934883.1">
    <property type="nucleotide sequence ID" value="NZ_CP150496.1"/>
</dbReference>
<protein>
    <recommendedName>
        <fullName evidence="4">non-specific protein-tyrosine kinase</fullName>
        <ecNumber evidence="4">2.7.10.2</ecNumber>
    </recommendedName>
</protein>
<evidence type="ECO:0000256" key="4">
    <source>
        <dbReference type="ARBA" id="ARBA00011903"/>
    </source>
</evidence>
<evidence type="ECO:0000256" key="10">
    <source>
        <dbReference type="ARBA" id="ARBA00022777"/>
    </source>
</evidence>
<evidence type="ECO:0000256" key="9">
    <source>
        <dbReference type="ARBA" id="ARBA00022741"/>
    </source>
</evidence>
<dbReference type="Pfam" id="PF02706">
    <property type="entry name" value="Wzz"/>
    <property type="match status" value="1"/>
</dbReference>
<evidence type="ECO:0000313" key="21">
    <source>
        <dbReference type="Proteomes" id="UP001491088"/>
    </source>
</evidence>
<keyword evidence="12 16" id="KW-1133">Transmembrane helix</keyword>
<dbReference type="GO" id="GO:0004715">
    <property type="term" value="F:non-membrane spanning protein tyrosine kinase activity"/>
    <property type="evidence" value="ECO:0007669"/>
    <property type="project" value="UniProtKB-EC"/>
</dbReference>
<dbReference type="InterPro" id="IPR003856">
    <property type="entry name" value="LPS_length_determ_N"/>
</dbReference>
<keyword evidence="11" id="KW-0067">ATP-binding</keyword>
<keyword evidence="7 20" id="KW-0808">Transferase</keyword>
<dbReference type="InterPro" id="IPR025669">
    <property type="entry name" value="AAA_dom"/>
</dbReference>
<keyword evidence="8 16" id="KW-0812">Transmembrane</keyword>
<keyword evidence="14" id="KW-0829">Tyrosine-protein kinase</keyword>
<keyword evidence="5" id="KW-1003">Cell membrane</keyword>
<evidence type="ECO:0000259" key="19">
    <source>
        <dbReference type="Pfam" id="PF13807"/>
    </source>
</evidence>
<dbReference type="InterPro" id="IPR032807">
    <property type="entry name" value="GNVR"/>
</dbReference>
<dbReference type="Proteomes" id="UP001491088">
    <property type="component" value="Chromosome"/>
</dbReference>
<evidence type="ECO:0000259" key="17">
    <source>
        <dbReference type="Pfam" id="PF02706"/>
    </source>
</evidence>
<keyword evidence="10" id="KW-0418">Kinase</keyword>
<evidence type="ECO:0000256" key="12">
    <source>
        <dbReference type="ARBA" id="ARBA00022989"/>
    </source>
</evidence>
<feature type="transmembrane region" description="Helical" evidence="16">
    <location>
        <begin position="32"/>
        <end position="52"/>
    </location>
</feature>
<proteinExistence type="inferred from homology"/>
<evidence type="ECO:0000256" key="8">
    <source>
        <dbReference type="ARBA" id="ARBA00022692"/>
    </source>
</evidence>
<dbReference type="EMBL" id="CP150496">
    <property type="protein sequence ID" value="WYW56820.1"/>
    <property type="molecule type" value="Genomic_DNA"/>
</dbReference>
<feature type="transmembrane region" description="Helical" evidence="16">
    <location>
        <begin position="502"/>
        <end position="521"/>
    </location>
</feature>
<keyword evidence="21" id="KW-1185">Reference proteome</keyword>
<keyword evidence="13 16" id="KW-0472">Membrane</keyword>
<evidence type="ECO:0000256" key="5">
    <source>
        <dbReference type="ARBA" id="ARBA00022475"/>
    </source>
</evidence>
<dbReference type="InterPro" id="IPR027417">
    <property type="entry name" value="P-loop_NTPase"/>
</dbReference>
<comment type="subcellular location">
    <subcellularLocation>
        <location evidence="1">Cell inner membrane</location>
        <topology evidence="1">Multi-pass membrane protein</topology>
    </subcellularLocation>
</comment>
<feature type="domain" description="Tyrosine-protein kinase G-rich" evidence="19">
    <location>
        <begin position="446"/>
        <end position="523"/>
    </location>
</feature>
<evidence type="ECO:0000256" key="15">
    <source>
        <dbReference type="ARBA" id="ARBA00051245"/>
    </source>
</evidence>
<evidence type="ECO:0000256" key="16">
    <source>
        <dbReference type="SAM" id="Phobius"/>
    </source>
</evidence>
<dbReference type="PANTHER" id="PTHR32309">
    <property type="entry name" value="TYROSINE-PROTEIN KINASE"/>
    <property type="match status" value="1"/>
</dbReference>
<dbReference type="CDD" id="cd05387">
    <property type="entry name" value="BY-kinase"/>
    <property type="match status" value="1"/>
</dbReference>
<dbReference type="Pfam" id="PF13614">
    <property type="entry name" value="AAA_31"/>
    <property type="match status" value="1"/>
</dbReference>
<evidence type="ECO:0000256" key="2">
    <source>
        <dbReference type="ARBA" id="ARBA00007316"/>
    </source>
</evidence>
<evidence type="ECO:0000256" key="11">
    <source>
        <dbReference type="ARBA" id="ARBA00022840"/>
    </source>
</evidence>
<dbReference type="NCBIfam" id="TIGR01007">
    <property type="entry name" value="eps_fam"/>
    <property type="match status" value="1"/>
</dbReference>
<organism evidence="20 21">
    <name type="scientific">Polaribacter marinaquae</name>
    <dbReference type="NCBI Taxonomy" id="1642819"/>
    <lineage>
        <taxon>Bacteria</taxon>
        <taxon>Pseudomonadati</taxon>
        <taxon>Bacteroidota</taxon>
        <taxon>Flavobacteriia</taxon>
        <taxon>Flavobacteriales</taxon>
        <taxon>Flavobacteriaceae</taxon>
    </lineage>
</organism>
<evidence type="ECO:0000256" key="13">
    <source>
        <dbReference type="ARBA" id="ARBA00023136"/>
    </source>
</evidence>
<evidence type="ECO:0000256" key="7">
    <source>
        <dbReference type="ARBA" id="ARBA00022679"/>
    </source>
</evidence>
<feature type="domain" description="AAA" evidence="18">
    <location>
        <begin position="589"/>
        <end position="722"/>
    </location>
</feature>
<accession>A0ABZ2TUL0</accession>
<comment type="similarity">
    <text evidence="2">Belongs to the CpsD/CapB family.</text>
</comment>
<dbReference type="Pfam" id="PF13807">
    <property type="entry name" value="GNVR"/>
    <property type="match status" value="1"/>
</dbReference>
<feature type="domain" description="Polysaccharide chain length determinant N-terminal" evidence="17">
    <location>
        <begin position="19"/>
        <end position="114"/>
    </location>
</feature>
<dbReference type="SUPFAM" id="SSF52540">
    <property type="entry name" value="P-loop containing nucleoside triphosphate hydrolases"/>
    <property type="match status" value="1"/>
</dbReference>
<evidence type="ECO:0000259" key="18">
    <source>
        <dbReference type="Pfam" id="PF13614"/>
    </source>
</evidence>
<comment type="catalytic activity">
    <reaction evidence="15">
        <text>L-tyrosyl-[protein] + ATP = O-phospho-L-tyrosyl-[protein] + ADP + H(+)</text>
        <dbReference type="Rhea" id="RHEA:10596"/>
        <dbReference type="Rhea" id="RHEA-COMP:10136"/>
        <dbReference type="Rhea" id="RHEA-COMP:20101"/>
        <dbReference type="ChEBI" id="CHEBI:15378"/>
        <dbReference type="ChEBI" id="CHEBI:30616"/>
        <dbReference type="ChEBI" id="CHEBI:46858"/>
        <dbReference type="ChEBI" id="CHEBI:61978"/>
        <dbReference type="ChEBI" id="CHEBI:456216"/>
        <dbReference type="EC" id="2.7.10.2"/>
    </reaction>
</comment>
<dbReference type="EC" id="2.7.10.2" evidence="4"/>
<dbReference type="PANTHER" id="PTHR32309:SF13">
    <property type="entry name" value="FERRIC ENTEROBACTIN TRANSPORT PROTEIN FEPE"/>
    <property type="match status" value="1"/>
</dbReference>
<evidence type="ECO:0000256" key="1">
    <source>
        <dbReference type="ARBA" id="ARBA00004429"/>
    </source>
</evidence>
<name>A0ABZ2TUL0_9FLAO</name>
<evidence type="ECO:0000313" key="20">
    <source>
        <dbReference type="EMBL" id="WYW56820.1"/>
    </source>
</evidence>
<dbReference type="InterPro" id="IPR050445">
    <property type="entry name" value="Bact_polysacc_biosynth/exp"/>
</dbReference>
<sequence>MQIHKDSNSLNIDESTETINIREEIEKYIYHWKWFVLGVFVSFILAFLYLRYSTPEYSASASILIKDNQKSGISKELEAFKDMGIVGGSSANNTDNEIEILKSRKIIGTVVDSLNLTTIYSREGRVKRSEIYGASNPVNLILKSFNQDFLKRRKDTSFIIGFTSNDTYDLKNLQGGIISKHQFKEKVFSDLGEFIIEKQKTFNEALNEILITIIRRDKIIDKFKKAVNISPVNKNASVLDLSITYPIQEKAEDFLDELVKQYNLDAISDKSEVSQKTKDFIDDRLEAIGRDLSAIQDKVKDFKTDNNITGLSGEGELALATANANNEKLIAIKTELEIAKGVYQNIRKNSSNNETLPQNLGFSDASIAESIKQFNDLVLLKNRLSVNAGSKNPQIIQYNKEIEILKINLKQSISNLITSLETQYNQINKEANKVNYKVSTIPLLERGYIDIEREQEIISGLYSYLLKKKEETAISLAVTVPNAKIIDVAYSSGVPVSPKRKIIYLGAILLGLIIPFIIIYLRNLLDTKVHSKKDIESALTVPFLGDIPRSESKEKVIVGSDARSSGSEAFRLVRTNLDFMLASKKGSKKFIFITSTTSGEGKSFISINLSATLALSGKKVLLIGMDLRAPKVTEYLGLESKKGVTNYITSNDLTLDELKFQIPQAPTLDIISSGAIPPNPAELLSGDNVKNLFEEIDTEQDYDYVVVDTAPVNLVTDTLLISKYADMFLYIVRANYLDKRLLAVPQELYKNKRLPNMSIVLNDTDPKRSYGYGYGYGGYGYGYLAEEEQGKSWFGKIFNRS</sequence>
<evidence type="ECO:0000256" key="3">
    <source>
        <dbReference type="ARBA" id="ARBA00008883"/>
    </source>
</evidence>
<keyword evidence="9" id="KW-0547">Nucleotide-binding</keyword>
<dbReference type="Gene3D" id="3.40.50.300">
    <property type="entry name" value="P-loop containing nucleotide triphosphate hydrolases"/>
    <property type="match status" value="1"/>
</dbReference>
<keyword evidence="6" id="KW-0997">Cell inner membrane</keyword>
<reference evidence="20 21" key="1">
    <citation type="submission" date="2024-03" db="EMBL/GenBank/DDBJ databases">
        <authorList>
            <person name="Cao K."/>
        </authorList>
    </citation>
    <scope>NUCLEOTIDE SEQUENCE [LARGE SCALE GENOMIC DNA]</scope>
    <source>
        <strain evidence="20 21">MCCC 1K00696</strain>
    </source>
</reference>
<dbReference type="InterPro" id="IPR005702">
    <property type="entry name" value="Wzc-like_C"/>
</dbReference>
<gene>
    <name evidence="20" type="ORF">WG950_06070</name>
</gene>
<evidence type="ECO:0000256" key="6">
    <source>
        <dbReference type="ARBA" id="ARBA00022519"/>
    </source>
</evidence>